<dbReference type="PROSITE" id="PS50110">
    <property type="entry name" value="RESPONSE_REGULATORY"/>
    <property type="match status" value="1"/>
</dbReference>
<feature type="domain" description="Response regulatory" evidence="3">
    <location>
        <begin position="7"/>
        <end position="122"/>
    </location>
</feature>
<dbReference type="SMART" id="SM00448">
    <property type="entry name" value="REC"/>
    <property type="match status" value="1"/>
</dbReference>
<dbReference type="Proteomes" id="UP000198393">
    <property type="component" value="Unassembled WGS sequence"/>
</dbReference>
<dbReference type="OrthoDB" id="9789181at2"/>
<dbReference type="GO" id="GO:0000160">
    <property type="term" value="P:phosphorelay signal transduction system"/>
    <property type="evidence" value="ECO:0007669"/>
    <property type="project" value="InterPro"/>
</dbReference>
<gene>
    <name evidence="4" type="ORF">SAMN05421640_3784</name>
</gene>
<evidence type="ECO:0000313" key="5">
    <source>
        <dbReference type="Proteomes" id="UP000198393"/>
    </source>
</evidence>
<organism evidence="4 5">
    <name type="scientific">Ekhidna lutea</name>
    <dbReference type="NCBI Taxonomy" id="447679"/>
    <lineage>
        <taxon>Bacteria</taxon>
        <taxon>Pseudomonadati</taxon>
        <taxon>Bacteroidota</taxon>
        <taxon>Cytophagia</taxon>
        <taxon>Cytophagales</taxon>
        <taxon>Reichenbachiellaceae</taxon>
        <taxon>Ekhidna</taxon>
    </lineage>
</organism>
<evidence type="ECO:0000256" key="1">
    <source>
        <dbReference type="ARBA" id="ARBA00022553"/>
    </source>
</evidence>
<keyword evidence="1 2" id="KW-0597">Phosphoprotein</keyword>
<dbReference type="AlphaFoldDB" id="A0A239MAL5"/>
<dbReference type="InterPro" id="IPR001789">
    <property type="entry name" value="Sig_transdc_resp-reg_receiver"/>
</dbReference>
<dbReference type="EMBL" id="FZPD01000008">
    <property type="protein sequence ID" value="SNT40017.1"/>
    <property type="molecule type" value="Genomic_DNA"/>
</dbReference>
<dbReference type="Pfam" id="PF00072">
    <property type="entry name" value="Response_reg"/>
    <property type="match status" value="1"/>
</dbReference>
<dbReference type="SUPFAM" id="SSF52172">
    <property type="entry name" value="CheY-like"/>
    <property type="match status" value="1"/>
</dbReference>
<dbReference type="RefSeq" id="WP_089358442.1">
    <property type="nucleotide sequence ID" value="NZ_FZPD01000008.1"/>
</dbReference>
<dbReference type="Gene3D" id="3.40.50.2300">
    <property type="match status" value="1"/>
</dbReference>
<protein>
    <submittedName>
        <fullName evidence="4">Response regulator receiver domain-containing protein</fullName>
    </submittedName>
</protein>
<evidence type="ECO:0000256" key="2">
    <source>
        <dbReference type="PROSITE-ProRule" id="PRU00169"/>
    </source>
</evidence>
<dbReference type="InterPro" id="IPR011006">
    <property type="entry name" value="CheY-like_superfamily"/>
</dbReference>
<proteinExistence type="predicted"/>
<sequence>MSEHKPAVIYLDDEEINLLLFREMFKKDFEVYTTTRPEEALEYLKNNDVEFVFTDQRMPVMTGVEFLRELHELKVSVAPKKVMISGHAAEGEVSEAIEKNLIDRFIDKPWTYEGLKSAISTI</sequence>
<name>A0A239MAL5_EKHLU</name>
<feature type="modified residue" description="4-aspartylphosphate" evidence="2">
    <location>
        <position position="55"/>
    </location>
</feature>
<dbReference type="InterPro" id="IPR050595">
    <property type="entry name" value="Bact_response_regulator"/>
</dbReference>
<accession>A0A239MAL5</accession>
<evidence type="ECO:0000313" key="4">
    <source>
        <dbReference type="EMBL" id="SNT40017.1"/>
    </source>
</evidence>
<keyword evidence="5" id="KW-1185">Reference proteome</keyword>
<dbReference type="PANTHER" id="PTHR44591">
    <property type="entry name" value="STRESS RESPONSE REGULATOR PROTEIN 1"/>
    <property type="match status" value="1"/>
</dbReference>
<reference evidence="4 5" key="1">
    <citation type="submission" date="2017-06" db="EMBL/GenBank/DDBJ databases">
        <authorList>
            <person name="Kim H.J."/>
            <person name="Triplett B.A."/>
        </authorList>
    </citation>
    <scope>NUCLEOTIDE SEQUENCE [LARGE SCALE GENOMIC DNA]</scope>
    <source>
        <strain evidence="4 5">DSM 19307</strain>
    </source>
</reference>
<dbReference type="PANTHER" id="PTHR44591:SF19">
    <property type="entry name" value="TWO-COMPONENT RESPONSE REGULATOR-RELATED"/>
    <property type="match status" value="1"/>
</dbReference>
<evidence type="ECO:0000259" key="3">
    <source>
        <dbReference type="PROSITE" id="PS50110"/>
    </source>
</evidence>